<dbReference type="FunFam" id="2.10.25.10:FF:000084">
    <property type="entry name" value="Laminin subunit alpha 3"/>
    <property type="match status" value="1"/>
</dbReference>
<dbReference type="AlphaFoldDB" id="A0AAN9BK87"/>
<comment type="caution">
    <text evidence="12">Lacks conserved residue(s) required for the propagation of feature annotation.</text>
</comment>
<feature type="compositionally biased region" description="Polar residues" evidence="13">
    <location>
        <begin position="98"/>
        <end position="112"/>
    </location>
</feature>
<dbReference type="Proteomes" id="UP001374579">
    <property type="component" value="Unassembled WGS sequence"/>
</dbReference>
<gene>
    <name evidence="17" type="ORF">V1264_017899</name>
</gene>
<organism evidence="17 18">
    <name type="scientific">Littorina saxatilis</name>
    <dbReference type="NCBI Taxonomy" id="31220"/>
    <lineage>
        <taxon>Eukaryota</taxon>
        <taxon>Metazoa</taxon>
        <taxon>Spiralia</taxon>
        <taxon>Lophotrochozoa</taxon>
        <taxon>Mollusca</taxon>
        <taxon>Gastropoda</taxon>
        <taxon>Caenogastropoda</taxon>
        <taxon>Littorinimorpha</taxon>
        <taxon>Littorinoidea</taxon>
        <taxon>Littorinidae</taxon>
        <taxon>Littorina</taxon>
    </lineage>
</organism>
<feature type="chain" id="PRO_5043022915" description="Laminin EGF-like domain-containing protein" evidence="15">
    <location>
        <begin position="23"/>
        <end position="272"/>
    </location>
</feature>
<dbReference type="Gene3D" id="2.10.25.10">
    <property type="entry name" value="Laminin"/>
    <property type="match status" value="2"/>
</dbReference>
<keyword evidence="14" id="KW-0812">Transmembrane</keyword>
<dbReference type="GO" id="GO:0007155">
    <property type="term" value="P:cell adhesion"/>
    <property type="evidence" value="ECO:0007669"/>
    <property type="project" value="UniProtKB-KW"/>
</dbReference>
<keyword evidence="7" id="KW-0130">Cell adhesion</keyword>
<reference evidence="17 18" key="1">
    <citation type="submission" date="2024-02" db="EMBL/GenBank/DDBJ databases">
        <title>Chromosome-scale genome assembly of the rough periwinkle Littorina saxatilis.</title>
        <authorList>
            <person name="De Jode A."/>
            <person name="Faria R."/>
            <person name="Formenti G."/>
            <person name="Sims Y."/>
            <person name="Smith T.P."/>
            <person name="Tracey A."/>
            <person name="Wood J.M.D."/>
            <person name="Zagrodzka Z.B."/>
            <person name="Johannesson K."/>
            <person name="Butlin R.K."/>
            <person name="Leder E.H."/>
        </authorList>
    </citation>
    <scope>NUCLEOTIDE SEQUENCE [LARGE SCALE GENOMIC DNA]</scope>
    <source>
        <strain evidence="17">Snail1</strain>
        <tissue evidence="17">Muscle</tissue>
    </source>
</reference>
<evidence type="ECO:0000256" key="15">
    <source>
        <dbReference type="SAM" id="SignalP"/>
    </source>
</evidence>
<evidence type="ECO:0000256" key="12">
    <source>
        <dbReference type="PROSITE-ProRule" id="PRU00460"/>
    </source>
</evidence>
<keyword evidence="3" id="KW-0272">Extracellular matrix</keyword>
<keyword evidence="8" id="KW-0175">Coiled coil</keyword>
<evidence type="ECO:0000256" key="5">
    <source>
        <dbReference type="ARBA" id="ARBA00022737"/>
    </source>
</evidence>
<evidence type="ECO:0000256" key="6">
    <source>
        <dbReference type="ARBA" id="ARBA00022869"/>
    </source>
</evidence>
<feature type="region of interest" description="Disordered" evidence="13">
    <location>
        <begin position="98"/>
        <end position="130"/>
    </location>
</feature>
<feature type="disulfide bond" evidence="12">
    <location>
        <begin position="74"/>
        <end position="83"/>
    </location>
</feature>
<dbReference type="GO" id="GO:0005604">
    <property type="term" value="C:basement membrane"/>
    <property type="evidence" value="ECO:0007669"/>
    <property type="project" value="UniProtKB-SubCell"/>
</dbReference>
<evidence type="ECO:0000256" key="7">
    <source>
        <dbReference type="ARBA" id="ARBA00022889"/>
    </source>
</evidence>
<dbReference type="InterPro" id="IPR002049">
    <property type="entry name" value="LE_dom"/>
</dbReference>
<dbReference type="PROSITE" id="PS50027">
    <property type="entry name" value="EGF_LAM_2"/>
    <property type="match status" value="1"/>
</dbReference>
<keyword evidence="5" id="KW-0677">Repeat</keyword>
<comment type="subcellular location">
    <subcellularLocation>
        <location evidence="1">Secreted</location>
        <location evidence="1">Extracellular space</location>
        <location evidence="1">Extracellular matrix</location>
        <location evidence="1">Basement membrane</location>
    </subcellularLocation>
</comment>
<evidence type="ECO:0000256" key="9">
    <source>
        <dbReference type="ARBA" id="ARBA00023157"/>
    </source>
</evidence>
<keyword evidence="4 15" id="KW-0732">Signal</keyword>
<keyword evidence="11 12" id="KW-0424">Laminin EGF-like domain</keyword>
<protein>
    <recommendedName>
        <fullName evidence="16">Laminin EGF-like domain-containing protein</fullName>
    </recommendedName>
</protein>
<evidence type="ECO:0000256" key="1">
    <source>
        <dbReference type="ARBA" id="ARBA00004302"/>
    </source>
</evidence>
<keyword evidence="6" id="KW-0084">Basement membrane</keyword>
<evidence type="ECO:0000313" key="17">
    <source>
        <dbReference type="EMBL" id="KAK7106671.1"/>
    </source>
</evidence>
<dbReference type="GO" id="GO:0007411">
    <property type="term" value="P:axon guidance"/>
    <property type="evidence" value="ECO:0007669"/>
    <property type="project" value="TreeGrafter"/>
</dbReference>
<keyword evidence="9 12" id="KW-1015">Disulfide bond</keyword>
<evidence type="ECO:0000256" key="3">
    <source>
        <dbReference type="ARBA" id="ARBA00022530"/>
    </source>
</evidence>
<evidence type="ECO:0000313" key="18">
    <source>
        <dbReference type="Proteomes" id="UP001374579"/>
    </source>
</evidence>
<evidence type="ECO:0000256" key="14">
    <source>
        <dbReference type="SAM" id="Phobius"/>
    </source>
</evidence>
<dbReference type="Pfam" id="PF00053">
    <property type="entry name" value="EGF_laminin"/>
    <property type="match status" value="2"/>
</dbReference>
<feature type="transmembrane region" description="Helical" evidence="14">
    <location>
        <begin position="156"/>
        <end position="178"/>
    </location>
</feature>
<accession>A0AAN9BK87</accession>
<evidence type="ECO:0000256" key="2">
    <source>
        <dbReference type="ARBA" id="ARBA00022525"/>
    </source>
</evidence>
<evidence type="ECO:0000256" key="11">
    <source>
        <dbReference type="ARBA" id="ARBA00023292"/>
    </source>
</evidence>
<evidence type="ECO:0000256" key="13">
    <source>
        <dbReference type="SAM" id="MobiDB-lite"/>
    </source>
</evidence>
<feature type="signal peptide" evidence="15">
    <location>
        <begin position="1"/>
        <end position="22"/>
    </location>
</feature>
<dbReference type="InterPro" id="IPR050440">
    <property type="entry name" value="Laminin/Netrin_ECM"/>
</dbReference>
<evidence type="ECO:0000259" key="16">
    <source>
        <dbReference type="PROSITE" id="PS50027"/>
    </source>
</evidence>
<dbReference type="GO" id="GO:0009888">
    <property type="term" value="P:tissue development"/>
    <property type="evidence" value="ECO:0007669"/>
    <property type="project" value="TreeGrafter"/>
</dbReference>
<keyword evidence="18" id="KW-1185">Reference proteome</keyword>
<keyword evidence="14" id="KW-1133">Transmembrane helix</keyword>
<feature type="compositionally biased region" description="Low complexity" evidence="13">
    <location>
        <begin position="121"/>
        <end position="130"/>
    </location>
</feature>
<dbReference type="CDD" id="cd00055">
    <property type="entry name" value="EGF_Lam"/>
    <property type="match status" value="2"/>
</dbReference>
<feature type="region of interest" description="Disordered" evidence="13">
    <location>
        <begin position="182"/>
        <end position="225"/>
    </location>
</feature>
<keyword evidence="10" id="KW-0325">Glycoprotein</keyword>
<dbReference type="SMART" id="SM00180">
    <property type="entry name" value="EGF_Lam"/>
    <property type="match status" value="1"/>
</dbReference>
<dbReference type="PANTHER" id="PTHR10574:SF435">
    <property type="entry name" value="LAMININ SUBUNIT GAMMA-1"/>
    <property type="match status" value="1"/>
</dbReference>
<feature type="compositionally biased region" description="Polar residues" evidence="13">
    <location>
        <begin position="201"/>
        <end position="214"/>
    </location>
</feature>
<feature type="domain" description="Laminin EGF-like" evidence="16">
    <location>
        <begin position="52"/>
        <end position="103"/>
    </location>
</feature>
<comment type="caution">
    <text evidence="17">The sequence shown here is derived from an EMBL/GenBank/DDBJ whole genome shotgun (WGS) entry which is preliminary data.</text>
</comment>
<dbReference type="SUPFAM" id="SSF57196">
    <property type="entry name" value="EGF/Laminin"/>
    <property type="match status" value="1"/>
</dbReference>
<dbReference type="GO" id="GO:0009887">
    <property type="term" value="P:animal organ morphogenesis"/>
    <property type="evidence" value="ECO:0007669"/>
    <property type="project" value="TreeGrafter"/>
</dbReference>
<dbReference type="EMBL" id="JBAMIC010000007">
    <property type="protein sequence ID" value="KAK7106671.1"/>
    <property type="molecule type" value="Genomic_DNA"/>
</dbReference>
<name>A0AAN9BK87_9CAEN</name>
<evidence type="ECO:0000256" key="4">
    <source>
        <dbReference type="ARBA" id="ARBA00022729"/>
    </source>
</evidence>
<keyword evidence="14" id="KW-0472">Membrane</keyword>
<sequence length="272" mass="28882">MSREVSCLLVGLAWLFILQGQCCPVQDGVYGDLCDQCLPGFYNFSSRRCFPCNCSLAGSTNNTECDHVTGQCPCKQHVTGQRCDGCVQGATSLSHTNPLGCTNPSDAASSTEPTDKDEVNTDANNNATTTITNNDTTIIINDSTITTSSQADLTSMTVAVTMAAVFILVFLTAASAYWRGKRRRPRSAPANHGVPNPPANTPRQSIDSPTSTKGTGPASRGRLEGLVASEDIPSDVFRGIYGVAELTSTVSDSTLEEGSLVSRSMVDERPAW</sequence>
<keyword evidence="2" id="KW-0964">Secreted</keyword>
<proteinExistence type="predicted"/>
<dbReference type="PANTHER" id="PTHR10574">
    <property type="entry name" value="NETRIN/LAMININ-RELATED"/>
    <property type="match status" value="1"/>
</dbReference>
<evidence type="ECO:0000256" key="10">
    <source>
        <dbReference type="ARBA" id="ARBA00023180"/>
    </source>
</evidence>
<evidence type="ECO:0000256" key="8">
    <source>
        <dbReference type="ARBA" id="ARBA00023054"/>
    </source>
</evidence>